<evidence type="ECO:0000256" key="4">
    <source>
        <dbReference type="ARBA" id="ARBA00022643"/>
    </source>
</evidence>
<dbReference type="InterPro" id="IPR000415">
    <property type="entry name" value="Nitroreductase-like"/>
</dbReference>
<reference evidence="11 12" key="1">
    <citation type="submission" date="2021-05" db="EMBL/GenBank/DDBJ databases">
        <title>Roseococcus sp. XZZS9, whole genome shotgun sequencing project.</title>
        <authorList>
            <person name="Zhao G."/>
            <person name="Shen L."/>
        </authorList>
    </citation>
    <scope>NUCLEOTIDE SEQUENCE [LARGE SCALE GENOMIC DNA]</scope>
    <source>
        <strain evidence="11 12">XZZS9</strain>
    </source>
</reference>
<dbReference type="EC" id="1.-.-.-" evidence="8"/>
<evidence type="ECO:0000256" key="5">
    <source>
        <dbReference type="ARBA" id="ARBA00022857"/>
    </source>
</evidence>
<dbReference type="InterPro" id="IPR026021">
    <property type="entry name" value="YdjA-like"/>
</dbReference>
<dbReference type="Gene3D" id="3.40.109.10">
    <property type="entry name" value="NADH Oxidase"/>
    <property type="match status" value="1"/>
</dbReference>
<evidence type="ECO:0000256" key="1">
    <source>
        <dbReference type="ARBA" id="ARBA00001917"/>
    </source>
</evidence>
<evidence type="ECO:0000256" key="6">
    <source>
        <dbReference type="ARBA" id="ARBA00023002"/>
    </source>
</evidence>
<feature type="domain" description="Nitroreductase" evidence="10">
    <location>
        <begin position="18"/>
        <end position="174"/>
    </location>
</feature>
<dbReference type="PANTHER" id="PTHR43821:SF1">
    <property type="entry name" value="NAD(P)H NITROREDUCTASE YDJA-RELATED"/>
    <property type="match status" value="1"/>
</dbReference>
<evidence type="ECO:0000313" key="11">
    <source>
        <dbReference type="EMBL" id="MBS7809398.1"/>
    </source>
</evidence>
<keyword evidence="12" id="KW-1185">Reference proteome</keyword>
<keyword evidence="7 8" id="KW-0520">NAD</keyword>
<dbReference type="EMBL" id="JAHCDA010000001">
    <property type="protein sequence ID" value="MBS7809398.1"/>
    <property type="molecule type" value="Genomic_DNA"/>
</dbReference>
<evidence type="ECO:0000256" key="9">
    <source>
        <dbReference type="SAM" id="MobiDB-lite"/>
    </source>
</evidence>
<dbReference type="PIRSF" id="PIRSF000232">
    <property type="entry name" value="YdjA"/>
    <property type="match status" value="1"/>
</dbReference>
<evidence type="ECO:0000259" key="10">
    <source>
        <dbReference type="Pfam" id="PF00881"/>
    </source>
</evidence>
<keyword evidence="6 8" id="KW-0560">Oxidoreductase</keyword>
<keyword evidence="5 8" id="KW-0521">NADP</keyword>
<keyword evidence="4 8" id="KW-0288">FMN</keyword>
<dbReference type="PANTHER" id="PTHR43821">
    <property type="entry name" value="NAD(P)H NITROREDUCTASE YDJA-RELATED"/>
    <property type="match status" value="1"/>
</dbReference>
<comment type="caution">
    <text evidence="11">The sequence shown here is derived from an EMBL/GenBank/DDBJ whole genome shotgun (WGS) entry which is preliminary data.</text>
</comment>
<evidence type="ECO:0000313" key="12">
    <source>
        <dbReference type="Proteomes" id="UP000766336"/>
    </source>
</evidence>
<feature type="region of interest" description="Disordered" evidence="9">
    <location>
        <begin position="179"/>
        <end position="199"/>
    </location>
</feature>
<name>A0ABS5Q7G0_9PROT</name>
<organism evidence="11 12">
    <name type="scientific">Roseococcus pinisoli</name>
    <dbReference type="NCBI Taxonomy" id="2835040"/>
    <lineage>
        <taxon>Bacteria</taxon>
        <taxon>Pseudomonadati</taxon>
        <taxon>Pseudomonadota</taxon>
        <taxon>Alphaproteobacteria</taxon>
        <taxon>Acetobacterales</taxon>
        <taxon>Roseomonadaceae</taxon>
        <taxon>Roseococcus</taxon>
    </lineage>
</organism>
<proteinExistence type="inferred from homology"/>
<dbReference type="Pfam" id="PF00881">
    <property type="entry name" value="Nitroreductase"/>
    <property type="match status" value="1"/>
</dbReference>
<evidence type="ECO:0000256" key="8">
    <source>
        <dbReference type="PIRNR" id="PIRNR000232"/>
    </source>
</evidence>
<evidence type="ECO:0000256" key="3">
    <source>
        <dbReference type="ARBA" id="ARBA00022630"/>
    </source>
</evidence>
<dbReference type="SUPFAM" id="SSF55469">
    <property type="entry name" value="FMN-dependent nitroreductase-like"/>
    <property type="match status" value="1"/>
</dbReference>
<dbReference type="CDD" id="cd02135">
    <property type="entry name" value="YdjA-like"/>
    <property type="match status" value="1"/>
</dbReference>
<gene>
    <name evidence="11" type="ORF">KHU32_00525</name>
</gene>
<sequence>MPDHLAPPPSALDALLGRASVPPRLLRAPVPDRAALDLAVSAALRAPDHGGLRPWRFVFIEGEARRALGDLLAASLLARAPDTPAERLEIERGKPLRAPLVVAAGAAINHDRPGVPPWEQEASAAAGIMNFLHALDATGFGGCWLSSPSLKDPAVLTALGFAAGDSLLGWIYVGTPEGDRPRPIRPAPEAFSRYWTPGS</sequence>
<keyword evidence="3 8" id="KW-0285">Flavoprotein</keyword>
<evidence type="ECO:0000256" key="7">
    <source>
        <dbReference type="ARBA" id="ARBA00023027"/>
    </source>
</evidence>
<accession>A0ABS5Q7G0</accession>
<dbReference type="RefSeq" id="WP_213668104.1">
    <property type="nucleotide sequence ID" value="NZ_JAHCDA010000001.1"/>
</dbReference>
<dbReference type="Proteomes" id="UP000766336">
    <property type="component" value="Unassembled WGS sequence"/>
</dbReference>
<protein>
    <recommendedName>
        <fullName evidence="8">Putative NAD(P)H nitroreductase</fullName>
        <ecNumber evidence="8">1.-.-.-</ecNumber>
    </recommendedName>
</protein>
<dbReference type="InterPro" id="IPR029479">
    <property type="entry name" value="Nitroreductase"/>
</dbReference>
<evidence type="ECO:0000256" key="2">
    <source>
        <dbReference type="ARBA" id="ARBA00007118"/>
    </source>
</evidence>
<comment type="cofactor">
    <cofactor evidence="1 8">
        <name>FMN</name>
        <dbReference type="ChEBI" id="CHEBI:58210"/>
    </cofactor>
</comment>
<comment type="similarity">
    <text evidence="2 8">Belongs to the nitroreductase family.</text>
</comment>
<dbReference type="InterPro" id="IPR052530">
    <property type="entry name" value="NAD(P)H_nitroreductase"/>
</dbReference>